<reference evidence="6" key="1">
    <citation type="submission" date="2015-02" db="EMBL/GenBank/DDBJ databases">
        <title>Physiological reanalysis, assessment of diazotrophy, and genome sequences of multiple isolates of Streptomyces thermoautotrophicus.</title>
        <authorList>
            <person name="MacKellar D.C."/>
            <person name="Lieber L."/>
            <person name="Norman J."/>
            <person name="Bolger A."/>
            <person name="Tobin C."/>
            <person name="Murray J.W."/>
            <person name="Friesen M."/>
            <person name="Prell J."/>
        </authorList>
    </citation>
    <scope>NUCLEOTIDE SEQUENCE [LARGE SCALE GENOMIC DNA]</scope>
    <source>
        <strain evidence="6">UBT1</strain>
    </source>
</reference>
<dbReference type="Proteomes" id="UP000070188">
    <property type="component" value="Unassembled WGS sequence"/>
</dbReference>
<gene>
    <name evidence="2" type="ORF">LI90_3815</name>
    <name evidence="3" type="ORF">TH66_13570</name>
    <name evidence="4" type="ORF">TR74_19565</name>
</gene>
<organism evidence="3 7">
    <name type="scientific">Carbonactinospora thermoautotrophica</name>
    <dbReference type="NCBI Taxonomy" id="1469144"/>
    <lineage>
        <taxon>Bacteria</taxon>
        <taxon>Bacillati</taxon>
        <taxon>Actinomycetota</taxon>
        <taxon>Actinomycetes</taxon>
        <taxon>Kitasatosporales</taxon>
        <taxon>Carbonactinosporaceae</taxon>
        <taxon>Carbonactinospora</taxon>
    </lineage>
</organism>
<dbReference type="Pfam" id="PF13560">
    <property type="entry name" value="HTH_31"/>
    <property type="match status" value="1"/>
</dbReference>
<dbReference type="InterPro" id="IPR001387">
    <property type="entry name" value="Cro/C1-type_HTH"/>
</dbReference>
<dbReference type="STRING" id="1469144.LI90_3815"/>
<dbReference type="EMBL" id="JYIJ01000017">
    <property type="protein sequence ID" value="KWX03803.1"/>
    <property type="molecule type" value="Genomic_DNA"/>
</dbReference>
<evidence type="ECO:0000313" key="3">
    <source>
        <dbReference type="EMBL" id="KWX03803.1"/>
    </source>
</evidence>
<dbReference type="AlphaFoldDB" id="A0A132N145"/>
<evidence type="ECO:0000313" key="5">
    <source>
        <dbReference type="Proteomes" id="UP000070188"/>
    </source>
</evidence>
<reference evidence="2" key="4">
    <citation type="submission" date="2015-04" db="EMBL/GenBank/DDBJ databases">
        <title>Physiological reanalysis, assessment of diazotrophy, and genome sequences of multiple isolates of Streptomyces thermoautotrophicus.</title>
        <authorList>
            <person name="MacKellar D.C."/>
            <person name="Lieber L."/>
            <person name="Norman J."/>
            <person name="Bolger A."/>
            <person name="Tobin C."/>
            <person name="Murray J.W."/>
            <person name="Woodward J."/>
            <person name="Friesen M."/>
            <person name="Prell J."/>
        </authorList>
    </citation>
    <scope>NUCLEOTIDE SEQUENCE [LARGE SCALE GENOMIC DNA]</scope>
    <source>
        <strain evidence="2">H1</strain>
    </source>
</reference>
<evidence type="ECO:0000313" key="4">
    <source>
        <dbReference type="EMBL" id="KWX07197.1"/>
    </source>
</evidence>
<dbReference type="EMBL" id="LAXD01000001">
    <property type="protein sequence ID" value="KWX02768.1"/>
    <property type="molecule type" value="Genomic_DNA"/>
</dbReference>
<dbReference type="CDD" id="cd00093">
    <property type="entry name" value="HTH_XRE"/>
    <property type="match status" value="1"/>
</dbReference>
<evidence type="ECO:0000313" key="7">
    <source>
        <dbReference type="Proteomes" id="UP000070659"/>
    </source>
</evidence>
<dbReference type="InterPro" id="IPR010982">
    <property type="entry name" value="Lambda_DNA-bd_dom_sf"/>
</dbReference>
<proteinExistence type="predicted"/>
<dbReference type="PATRIC" id="fig|1469144.10.peg.4088"/>
<reference evidence="3 7" key="2">
    <citation type="submission" date="2015-02" db="EMBL/GenBank/DDBJ databases">
        <title>Physiological reanalysis, assessment of diazotrophy, and genome sequences of multiple isolates of Streptomyces thermoautotrophicus.</title>
        <authorList>
            <person name="MacKellar D.C."/>
            <person name="Lieber L."/>
            <person name="Norman J."/>
            <person name="Bolger A."/>
            <person name="Tobin C."/>
            <person name="Murray J.W."/>
            <person name="Prell J."/>
        </authorList>
    </citation>
    <scope>NUCLEOTIDE SEQUENCE [LARGE SCALE GENOMIC DNA]</scope>
    <source>
        <strain evidence="3 7">UBT1</strain>
    </source>
</reference>
<evidence type="ECO:0000259" key="1">
    <source>
        <dbReference type="PROSITE" id="PS50943"/>
    </source>
</evidence>
<dbReference type="EMBL" id="JYIK01001069">
    <property type="protein sequence ID" value="KWX07197.1"/>
    <property type="molecule type" value="Genomic_DNA"/>
</dbReference>
<evidence type="ECO:0000313" key="6">
    <source>
        <dbReference type="Proteomes" id="UP000070598"/>
    </source>
</evidence>
<dbReference type="Proteomes" id="UP000070659">
    <property type="component" value="Unassembled WGS sequence"/>
</dbReference>
<name>A0A132N145_9ACTN</name>
<dbReference type="RefSeq" id="WP_066889991.1">
    <property type="nucleotide sequence ID" value="NZ_JYIJ01000017.1"/>
</dbReference>
<protein>
    <submittedName>
        <fullName evidence="2">Helix-turn-helix domain protein</fullName>
    </submittedName>
</protein>
<accession>A0A132N145</accession>
<dbReference type="SMART" id="SM00530">
    <property type="entry name" value="HTH_XRE"/>
    <property type="match status" value="1"/>
</dbReference>
<dbReference type="Gene3D" id="1.10.260.40">
    <property type="entry name" value="lambda repressor-like DNA-binding domains"/>
    <property type="match status" value="1"/>
</dbReference>
<dbReference type="PROSITE" id="PS50943">
    <property type="entry name" value="HTH_CROC1"/>
    <property type="match status" value="1"/>
</dbReference>
<reference evidence="5" key="3">
    <citation type="submission" date="2015-04" db="EMBL/GenBank/DDBJ databases">
        <title>Physiological reanalysis, assessment of diazotrophy, and genome sequences of multiple isolates of Streptomyces thermoautotrophicus.</title>
        <authorList>
            <person name="MacKellar D.C."/>
            <person name="Lieber L."/>
            <person name="Norman J."/>
            <person name="Bolger A."/>
            <person name="Tobin C."/>
            <person name="Murray J.W."/>
            <person name="Chang R."/>
            <person name="Ford T."/>
            <person name="Nguyen P.Q."/>
            <person name="Woodward J."/>
            <person name="Permingeat H."/>
            <person name="Joshi N.S."/>
            <person name="Silver P.A."/>
            <person name="Usadel B."/>
            <person name="Rutherford A.W."/>
            <person name="Friesen M."/>
            <person name="Prell J."/>
        </authorList>
    </citation>
    <scope>NUCLEOTIDE SEQUENCE [LARGE SCALE GENOMIC DNA]</scope>
    <source>
        <strain evidence="5">H1</strain>
    </source>
</reference>
<dbReference type="SUPFAM" id="SSF47413">
    <property type="entry name" value="lambda repressor-like DNA-binding domains"/>
    <property type="match status" value="1"/>
</dbReference>
<comment type="caution">
    <text evidence="3">The sequence shown here is derived from an EMBL/GenBank/DDBJ whole genome shotgun (WGS) entry which is preliminary data.</text>
</comment>
<dbReference type="GO" id="GO:0003677">
    <property type="term" value="F:DNA binding"/>
    <property type="evidence" value="ECO:0007669"/>
    <property type="project" value="InterPro"/>
</dbReference>
<feature type="domain" description="HTH cro/C1-type" evidence="1">
    <location>
        <begin position="14"/>
        <end position="70"/>
    </location>
</feature>
<evidence type="ECO:0000313" key="2">
    <source>
        <dbReference type="EMBL" id="KWX02768.1"/>
    </source>
</evidence>
<dbReference type="Proteomes" id="UP000070598">
    <property type="component" value="Unassembled WGS sequence"/>
</dbReference>
<sequence>MADALEGRSTGQRIKYFRERRGMSRPVLGGLVGRSAEWVKAVETGRLLPPRLPMLIRLAEVLGIDDLADLTGDQPLDVTALTRGRHPNIAAIRAAVQRYTVSRPDRPPYPVATLRNRVTAAWRAWHTALDRRSEVGALLPSLLTDCQDAAFALDGRERRAAHAVLADAYHLAQHVLVNAAEPELLWLVVDRGMNAARTADDPLTLAGAAWTVGMMLRVAGRMEEALSLVQEAAGVLEPYLPEAPDEWLAMWGALQLHSAVTAARAGRGGEAWAYWDRADTVARRLPAGYAHLWTVFGTANVALHGVSLTVDLWKSREALRRAEAIEPDAIPSRERRGRFFVEMARGQHMAGERVAATRLLLRACDQGVDAVRWSPAARLIVDDLIAKPPVAVRDDVRDLARRLGLAV</sequence>
<dbReference type="OrthoDB" id="3504495at2"/>
<keyword evidence="5" id="KW-1185">Reference proteome</keyword>